<evidence type="ECO:0000313" key="1">
    <source>
        <dbReference type="EMBL" id="PIR96839.1"/>
    </source>
</evidence>
<dbReference type="EMBL" id="PFAJ01000059">
    <property type="protein sequence ID" value="PIR96839.1"/>
    <property type="molecule type" value="Genomic_DNA"/>
</dbReference>
<protein>
    <recommendedName>
        <fullName evidence="3">Fibronectin type-III domain-containing protein</fullName>
    </recommendedName>
</protein>
<evidence type="ECO:0008006" key="3">
    <source>
        <dbReference type="Google" id="ProtNLM"/>
    </source>
</evidence>
<reference evidence="2" key="1">
    <citation type="submission" date="2017-09" db="EMBL/GenBank/DDBJ databases">
        <title>Depth-based differentiation of microbial function through sediment-hosted aquifers and enrichment of novel symbionts in the deep terrestrial subsurface.</title>
        <authorList>
            <person name="Probst A.J."/>
            <person name="Ladd B."/>
            <person name="Jarett J.K."/>
            <person name="Geller-Mcgrath D.E."/>
            <person name="Sieber C.M.K."/>
            <person name="Emerson J.B."/>
            <person name="Anantharaman K."/>
            <person name="Thomas B.C."/>
            <person name="Malmstrom R."/>
            <person name="Stieglmeier M."/>
            <person name="Klingl A."/>
            <person name="Woyke T."/>
            <person name="Ryan C.M."/>
            <person name="Banfield J.F."/>
        </authorList>
    </citation>
    <scope>NUCLEOTIDE SEQUENCE [LARGE SCALE GENOMIC DNA]</scope>
</reference>
<feature type="non-terminal residue" evidence="1">
    <location>
        <position position="1"/>
    </location>
</feature>
<organism evidence="1 2">
    <name type="scientific">Candidatus Doudnabacteria bacterium CG10_big_fil_rev_8_21_14_0_10_41_10</name>
    <dbReference type="NCBI Taxonomy" id="1974551"/>
    <lineage>
        <taxon>Bacteria</taxon>
        <taxon>Candidatus Doudnaibacteriota</taxon>
    </lineage>
</organism>
<accession>A0A2H0VER2</accession>
<name>A0A2H0VER2_9BACT</name>
<comment type="caution">
    <text evidence="1">The sequence shown here is derived from an EMBL/GenBank/DDBJ whole genome shotgun (WGS) entry which is preliminary data.</text>
</comment>
<gene>
    <name evidence="1" type="ORF">COT91_04465</name>
</gene>
<proteinExistence type="predicted"/>
<evidence type="ECO:0000313" key="2">
    <source>
        <dbReference type="Proteomes" id="UP000230557"/>
    </source>
</evidence>
<dbReference type="AlphaFoldDB" id="A0A2H0VER2"/>
<sequence>EEIDVDTPVISHTVTLNTLVSCTQYRYRVVTRDLEYNILRGDRNTFTTLGCVGDASVSDITSAEMFSNVAGSLQLQILGKGVTFSFPPNSLASPANLFFQVGKLNRTQFLQKITPPEGKQIALRHLYRLGAMKSSTTTIDTLTKNLTVNINYNSDDIVGISESTLKIYRYHDGSWFELSGCFVNSVLNIITCMTPDIGTYILAGVAEGTSDSSSSETEEEGDQQSDFLSDDFDIEEEESSVQLSDAVGALSGRLIKYEGNLTVYLLQNGKKRAMTRFEIFLKNFQHRPIAVIPQTEIYPDGELLRFGPGSILKGSGDTIYLVIDDGSIYAFTSAEEFTRFGYQSRHVITISNDELNSYPKSKIVKLNYHATTNFIKYDGDPTVYMIENNKKRPLTSPQVFFSYAGDWSDVLTIPLDIVYANGSNLSYPEGAVIKPQSGSTVYLVEGRKRKALRSEQALRNRGYVFSQITEVPDTDLLLNDEGEEIE</sequence>
<dbReference type="Proteomes" id="UP000230557">
    <property type="component" value="Unassembled WGS sequence"/>
</dbReference>